<name>F4QS13_9CAUL</name>
<feature type="signal peptide" evidence="1">
    <location>
        <begin position="1"/>
        <end position="19"/>
    </location>
</feature>
<feature type="chain" id="PRO_5003321071" evidence="1">
    <location>
        <begin position="20"/>
        <end position="127"/>
    </location>
</feature>
<reference evidence="3" key="1">
    <citation type="submission" date="2011-03" db="EMBL/GenBank/DDBJ databases">
        <title>Draft genome sequence of Brevundimonas diminuta.</title>
        <authorList>
            <person name="Brown P.J.B."/>
            <person name="Buechlein A."/>
            <person name="Hemmerich C."/>
            <person name="Brun Y.V."/>
        </authorList>
    </citation>
    <scope>NUCLEOTIDE SEQUENCE [LARGE SCALE GENOMIC DNA]</scope>
    <source>
        <strain evidence="3">C19</strain>
    </source>
</reference>
<sequence length="127" mass="13654">MFRYALAFTLLLSPAAAFADDKTPYDTAIEYAELYDQLGDTLLTGVSALLDTGSDAAEVCPQLDSAVIDWNKAAGFYDQAMAAPKDANDMARSSDMVLIDARDFALKKASEGRRIHDANCAPVKAPD</sequence>
<organism evidence="2 3">
    <name type="scientific">Asticcacaulis biprosthecium C19</name>
    <dbReference type="NCBI Taxonomy" id="715226"/>
    <lineage>
        <taxon>Bacteria</taxon>
        <taxon>Pseudomonadati</taxon>
        <taxon>Pseudomonadota</taxon>
        <taxon>Alphaproteobacteria</taxon>
        <taxon>Caulobacterales</taxon>
        <taxon>Caulobacteraceae</taxon>
        <taxon>Asticcacaulis</taxon>
    </lineage>
</organism>
<evidence type="ECO:0000313" key="2">
    <source>
        <dbReference type="EMBL" id="EGF89533.1"/>
    </source>
</evidence>
<dbReference type="RefSeq" id="WP_006274728.1">
    <property type="nucleotide sequence ID" value="NZ_GL883080.1"/>
</dbReference>
<dbReference type="AlphaFoldDB" id="F4QS13"/>
<dbReference type="OrthoDB" id="9839212at2"/>
<keyword evidence="1" id="KW-0732">Signal</keyword>
<evidence type="ECO:0000256" key="1">
    <source>
        <dbReference type="SAM" id="SignalP"/>
    </source>
</evidence>
<gene>
    <name evidence="2" type="ORF">ABI_39490</name>
</gene>
<dbReference type="HOGENOM" id="CLU_1966030_0_0_5"/>
<dbReference type="Proteomes" id="UP000006512">
    <property type="component" value="Unassembled WGS sequence"/>
</dbReference>
<keyword evidence="3" id="KW-1185">Reference proteome</keyword>
<protein>
    <submittedName>
        <fullName evidence="2">Uncharacterized protein</fullName>
    </submittedName>
</protein>
<proteinExistence type="predicted"/>
<evidence type="ECO:0000313" key="3">
    <source>
        <dbReference type="Proteomes" id="UP000006512"/>
    </source>
</evidence>
<accession>F4QS13</accession>
<dbReference type="EMBL" id="GL883080">
    <property type="protein sequence ID" value="EGF89533.1"/>
    <property type="molecule type" value="Genomic_DNA"/>
</dbReference>